<dbReference type="AlphaFoldDB" id="A0AAF5CTA9"/>
<proteinExistence type="predicted"/>
<protein>
    <submittedName>
        <fullName evidence="2">DH domain-containing protein</fullName>
    </submittedName>
</protein>
<sequence length="264" mass="30890">MDSRQFPSQQKLPFYRPNHYNTLPTNRLPPVQECSYYKNHFYKPEIYPPYRPISMIGLSTLSNNNTIRKNGNIYKKFGSIESQKTNRGPPPSYFDNYLYFNKLDIFRKSFLFEHHQSILYIRSLLKSYQTILNKERSQKSYSVFSNMISSSQSLADIHLATVVPNIPNHYQYLERTYNPVIIAAARKHNMPINSHYPSSSTHFPVFCPSSSSTDEESFVKNQRYKCRRNSLAEAYDNAIQLPELSLYEKSPSTLNLSTTSYIWN</sequence>
<dbReference type="Proteomes" id="UP000035681">
    <property type="component" value="Unplaced"/>
</dbReference>
<name>A0AAF5CTA9_STRER</name>
<reference evidence="2" key="1">
    <citation type="submission" date="2024-02" db="UniProtKB">
        <authorList>
            <consortium name="WormBaseParasite"/>
        </authorList>
    </citation>
    <scope>IDENTIFICATION</scope>
</reference>
<evidence type="ECO:0000313" key="2">
    <source>
        <dbReference type="WBParaSite" id="TCONS_00001446.p1"/>
    </source>
</evidence>
<dbReference type="WBParaSite" id="TCONS_00001446.p1">
    <property type="protein sequence ID" value="TCONS_00001446.p1"/>
    <property type="gene ID" value="XLOC_001330"/>
</dbReference>
<organism evidence="1 2">
    <name type="scientific">Strongyloides stercoralis</name>
    <name type="common">Threadworm</name>
    <dbReference type="NCBI Taxonomy" id="6248"/>
    <lineage>
        <taxon>Eukaryota</taxon>
        <taxon>Metazoa</taxon>
        <taxon>Ecdysozoa</taxon>
        <taxon>Nematoda</taxon>
        <taxon>Chromadorea</taxon>
        <taxon>Rhabditida</taxon>
        <taxon>Tylenchina</taxon>
        <taxon>Panagrolaimomorpha</taxon>
        <taxon>Strongyloidoidea</taxon>
        <taxon>Strongyloididae</taxon>
        <taxon>Strongyloides</taxon>
    </lineage>
</organism>
<evidence type="ECO:0000313" key="1">
    <source>
        <dbReference type="Proteomes" id="UP000035681"/>
    </source>
</evidence>
<accession>A0AAF5CTA9</accession>
<keyword evidence="1" id="KW-1185">Reference proteome</keyword>